<dbReference type="Proteomes" id="UP000772591">
    <property type="component" value="Unassembled WGS sequence"/>
</dbReference>
<gene>
    <name evidence="1" type="ORF">IMW75_11760</name>
</gene>
<accession>A0ABS3AHQ0</accession>
<reference evidence="1 2" key="1">
    <citation type="journal article" date="2021" name="Int. J. Syst. Evol. Microbiol.">
        <title>Pseudomonas piscium sp. nov., Pseudomonas pisciculturae sp. nov., Pseudomonas mucoides sp. nov. and Pseudomonas neuropathica sp. nov. isolated from rainbow trout.</title>
        <authorList>
            <person name="Duman M."/>
            <person name="Mulet M."/>
            <person name="Altun S."/>
            <person name="Saticioglu I.B."/>
            <person name="Gomila M."/>
            <person name="Lalucat J."/>
            <person name="Garcia-Valdes E."/>
        </authorList>
    </citation>
    <scope>NUCLEOTIDE SEQUENCE [LARGE SCALE GENOMIC DNA]</scope>
    <source>
        <strain evidence="1 2">LMG 28632</strain>
    </source>
</reference>
<dbReference type="EMBL" id="JADEVO010000014">
    <property type="protein sequence ID" value="MBN3965950.1"/>
    <property type="molecule type" value="Genomic_DNA"/>
</dbReference>
<protein>
    <recommendedName>
        <fullName evidence="3">PX domain-containing protein</fullName>
    </recommendedName>
</protein>
<sequence>MTENIQTAYSFASAARRYIAYSPPPAPISPTKNNIWASLESVSNTTYLLHPIAKRATPEKPASLFKRLIQFFQCEKSTTLHRFDFFGAPFDIDVSAIRRSRPGEELHIRFSKEIISLYRRTLVIERDCQSKFEKTAPEKERVIIAQNLKKTRDQLEHTQAELERLKIACGKHHIYDIELNLLIDTCSSFRKKLETGLIAYIDKHRTVSTEKIKQLCSESGCLVEKTEQLLKTTDHKFSKNAKKIRKDVLMENIDHSRTAIENALDAIRNNMTWYSNPEFMELHNALKKSNEAARKLNFKEFDKKLAAVTTEIPRAKLKSPRSPTQTSY</sequence>
<name>A0ABS3AHQ0_9PSED</name>
<proteinExistence type="predicted"/>
<dbReference type="RefSeq" id="WP_205892699.1">
    <property type="nucleotide sequence ID" value="NZ_JADEVO010000014.1"/>
</dbReference>
<organism evidence="1 2">
    <name type="scientific">Pseudomonas gregormendelii</name>
    <dbReference type="NCBI Taxonomy" id="1628277"/>
    <lineage>
        <taxon>Bacteria</taxon>
        <taxon>Pseudomonadati</taxon>
        <taxon>Pseudomonadota</taxon>
        <taxon>Gammaproteobacteria</taxon>
        <taxon>Pseudomonadales</taxon>
        <taxon>Pseudomonadaceae</taxon>
        <taxon>Pseudomonas</taxon>
    </lineage>
</organism>
<comment type="caution">
    <text evidence="1">The sequence shown here is derived from an EMBL/GenBank/DDBJ whole genome shotgun (WGS) entry which is preliminary data.</text>
</comment>
<evidence type="ECO:0000313" key="2">
    <source>
        <dbReference type="Proteomes" id="UP000772591"/>
    </source>
</evidence>
<keyword evidence="2" id="KW-1185">Reference proteome</keyword>
<evidence type="ECO:0008006" key="3">
    <source>
        <dbReference type="Google" id="ProtNLM"/>
    </source>
</evidence>
<evidence type="ECO:0000313" key="1">
    <source>
        <dbReference type="EMBL" id="MBN3965950.1"/>
    </source>
</evidence>